<keyword evidence="13" id="KW-1185">Reference proteome</keyword>
<evidence type="ECO:0000313" key="12">
    <source>
        <dbReference type="EMBL" id="NRF71961.1"/>
    </source>
</evidence>
<dbReference type="GO" id="GO:0016740">
    <property type="term" value="F:transferase activity"/>
    <property type="evidence" value="ECO:0007669"/>
    <property type="project" value="UniProtKB-KW"/>
</dbReference>
<dbReference type="Gene3D" id="3.10.520.10">
    <property type="entry name" value="ApbE-like domains"/>
    <property type="match status" value="1"/>
</dbReference>
<dbReference type="PIRSF" id="PIRSF006268">
    <property type="entry name" value="ApbE"/>
    <property type="match status" value="1"/>
</dbReference>
<dbReference type="InterPro" id="IPR024932">
    <property type="entry name" value="ApbE"/>
</dbReference>
<reference evidence="12 13" key="1">
    <citation type="submission" date="2020-05" db="EMBL/GenBank/DDBJ databases">
        <title>Aquincola sp. isolate from soil.</title>
        <authorList>
            <person name="Han J."/>
            <person name="Kim D.-U."/>
        </authorList>
    </citation>
    <scope>NUCLEOTIDE SEQUENCE [LARGE SCALE GENOMIC DNA]</scope>
    <source>
        <strain evidence="12 13">S2</strain>
    </source>
</reference>
<evidence type="ECO:0000256" key="2">
    <source>
        <dbReference type="ARBA" id="ARBA00011955"/>
    </source>
</evidence>
<evidence type="ECO:0000256" key="11">
    <source>
        <dbReference type="PIRNR" id="PIRNR006268"/>
    </source>
</evidence>
<name>A0ABX2ETK0_9BURK</name>
<evidence type="ECO:0000256" key="4">
    <source>
        <dbReference type="ARBA" id="ARBA00022630"/>
    </source>
</evidence>
<evidence type="ECO:0000256" key="7">
    <source>
        <dbReference type="ARBA" id="ARBA00022827"/>
    </source>
</evidence>
<evidence type="ECO:0000256" key="10">
    <source>
        <dbReference type="ARBA" id="ARBA00048540"/>
    </source>
</evidence>
<proteinExistence type="inferred from homology"/>
<comment type="catalytic activity">
    <reaction evidence="10 11">
        <text>L-threonyl-[protein] + FAD = FMN-L-threonyl-[protein] + AMP + H(+)</text>
        <dbReference type="Rhea" id="RHEA:36847"/>
        <dbReference type="Rhea" id="RHEA-COMP:11060"/>
        <dbReference type="Rhea" id="RHEA-COMP:11061"/>
        <dbReference type="ChEBI" id="CHEBI:15378"/>
        <dbReference type="ChEBI" id="CHEBI:30013"/>
        <dbReference type="ChEBI" id="CHEBI:57692"/>
        <dbReference type="ChEBI" id="CHEBI:74257"/>
        <dbReference type="ChEBI" id="CHEBI:456215"/>
        <dbReference type="EC" id="2.7.1.180"/>
    </reaction>
</comment>
<dbReference type="Proteomes" id="UP000737171">
    <property type="component" value="Unassembled WGS sequence"/>
</dbReference>
<evidence type="ECO:0000256" key="1">
    <source>
        <dbReference type="ARBA" id="ARBA00001946"/>
    </source>
</evidence>
<accession>A0ABX2ETK0</accession>
<protein>
    <recommendedName>
        <fullName evidence="3 11">FAD:protein FMN transferase</fullName>
        <ecNumber evidence="2 11">2.7.1.180</ecNumber>
    </recommendedName>
    <alternativeName>
        <fullName evidence="9 11">Flavin transferase</fullName>
    </alternativeName>
</protein>
<dbReference type="PANTHER" id="PTHR30040:SF2">
    <property type="entry name" value="FAD:PROTEIN FMN TRANSFERASE"/>
    <property type="match status" value="1"/>
</dbReference>
<evidence type="ECO:0000256" key="6">
    <source>
        <dbReference type="ARBA" id="ARBA00022723"/>
    </source>
</evidence>
<evidence type="ECO:0000256" key="3">
    <source>
        <dbReference type="ARBA" id="ARBA00016337"/>
    </source>
</evidence>
<comment type="cofactor">
    <cofactor evidence="1">
        <name>Mg(2+)</name>
        <dbReference type="ChEBI" id="CHEBI:18420"/>
    </cofactor>
</comment>
<keyword evidence="7 11" id="KW-0274">FAD</keyword>
<organism evidence="12 13">
    <name type="scientific">Pseudaquabacterium terrae</name>
    <dbReference type="NCBI Taxonomy" id="2732868"/>
    <lineage>
        <taxon>Bacteria</taxon>
        <taxon>Pseudomonadati</taxon>
        <taxon>Pseudomonadota</taxon>
        <taxon>Betaproteobacteria</taxon>
        <taxon>Burkholderiales</taxon>
        <taxon>Sphaerotilaceae</taxon>
        <taxon>Pseudaquabacterium</taxon>
    </lineage>
</organism>
<gene>
    <name evidence="12" type="ORF">HLB44_33755</name>
</gene>
<dbReference type="SUPFAM" id="SSF143631">
    <property type="entry name" value="ApbE-like"/>
    <property type="match status" value="1"/>
</dbReference>
<comment type="caution">
    <text evidence="12">The sequence shown here is derived from an EMBL/GenBank/DDBJ whole genome shotgun (WGS) entry which is preliminary data.</text>
</comment>
<keyword evidence="8 11" id="KW-0460">Magnesium</keyword>
<dbReference type="PANTHER" id="PTHR30040">
    <property type="entry name" value="THIAMINE BIOSYNTHESIS LIPOPROTEIN APBE"/>
    <property type="match status" value="1"/>
</dbReference>
<dbReference type="EMBL" id="JABRWJ010000016">
    <property type="protein sequence ID" value="NRF71961.1"/>
    <property type="molecule type" value="Genomic_DNA"/>
</dbReference>
<dbReference type="Pfam" id="PF02424">
    <property type="entry name" value="ApbE"/>
    <property type="match status" value="1"/>
</dbReference>
<keyword evidence="6 11" id="KW-0479">Metal-binding</keyword>
<evidence type="ECO:0000256" key="8">
    <source>
        <dbReference type="ARBA" id="ARBA00022842"/>
    </source>
</evidence>
<keyword evidence="4 11" id="KW-0285">Flavoprotein</keyword>
<evidence type="ECO:0000313" key="13">
    <source>
        <dbReference type="Proteomes" id="UP000737171"/>
    </source>
</evidence>
<sequence length="297" mass="30946">MGTQVRIAALGEPDIVAPAIDAAWCEMARLAALFSHYSATSQVAAINLAAGLQPVPVAAELLDVLAMAGEVSRRSEGAFDLTVGSLGRWHFDPAAPAMPAPDEIRAGLANIDWRELWLDRSAGTAMLARRGMRIDSGGIAKLPILQAGLHTLRSHGVATALIDGGGDVVAATAPCAQPWRVGIRDPRMPSRLAGALQITHGFVASSGDYERCFVRDGRKYHHVLDPRTGYPTTGPHGVTLVADSLEAVNGIGTALMVLAPGAGAALLRASGVDNALVGGRNGRLQVTPALQRRLIAA</sequence>
<evidence type="ECO:0000256" key="9">
    <source>
        <dbReference type="ARBA" id="ARBA00031306"/>
    </source>
</evidence>
<dbReference type="EC" id="2.7.1.180" evidence="2 11"/>
<keyword evidence="5 11" id="KW-0808">Transferase</keyword>
<comment type="similarity">
    <text evidence="11">Belongs to the ApbE family.</text>
</comment>
<evidence type="ECO:0000256" key="5">
    <source>
        <dbReference type="ARBA" id="ARBA00022679"/>
    </source>
</evidence>
<dbReference type="InterPro" id="IPR003374">
    <property type="entry name" value="ApbE-like_sf"/>
</dbReference>